<evidence type="ECO:0000313" key="2">
    <source>
        <dbReference type="EMBL" id="GIG03200.1"/>
    </source>
</evidence>
<sequence length="149" mass="15296">MATSSVPGPVGGYRNAPVTAPGIDSSAPEVSGGPGLSGLLAVDTDALRTAAAVASEAAGEAAGAARLVDRAVYRSGPTPWGDDPGLGQSFETVFAEPRHALIQAMEKLPEVLRDMADKLQQASQAFVDTEQDAVTVARSLAPRLPLDRM</sequence>
<dbReference type="AlphaFoldDB" id="A0A8J3KLH5"/>
<feature type="region of interest" description="Disordered" evidence="1">
    <location>
        <begin position="1"/>
        <end position="35"/>
    </location>
</feature>
<dbReference type="Gene3D" id="1.10.287.1060">
    <property type="entry name" value="ESAT-6-like"/>
    <property type="match status" value="1"/>
</dbReference>
<protein>
    <recommendedName>
        <fullName evidence="4">Excreted virulence factor EspC (Type VII ESX diderm)</fullName>
    </recommendedName>
</protein>
<name>A0A8J3KLH5_9ACTN</name>
<evidence type="ECO:0000256" key="1">
    <source>
        <dbReference type="SAM" id="MobiDB-lite"/>
    </source>
</evidence>
<evidence type="ECO:0008006" key="4">
    <source>
        <dbReference type="Google" id="ProtNLM"/>
    </source>
</evidence>
<proteinExistence type="predicted"/>
<organism evidence="2 3">
    <name type="scientific">Catellatospora citrea</name>
    <dbReference type="NCBI Taxonomy" id="53366"/>
    <lineage>
        <taxon>Bacteria</taxon>
        <taxon>Bacillati</taxon>
        <taxon>Actinomycetota</taxon>
        <taxon>Actinomycetes</taxon>
        <taxon>Micromonosporales</taxon>
        <taxon>Micromonosporaceae</taxon>
        <taxon>Catellatospora</taxon>
    </lineage>
</organism>
<keyword evidence="3" id="KW-1185">Reference proteome</keyword>
<dbReference type="GO" id="GO:0009306">
    <property type="term" value="P:protein secretion"/>
    <property type="evidence" value="ECO:0007669"/>
    <property type="project" value="InterPro"/>
</dbReference>
<reference evidence="2 3" key="1">
    <citation type="submission" date="2021-01" db="EMBL/GenBank/DDBJ databases">
        <title>Whole genome shotgun sequence of Catellatospora citrea NBRC 14495.</title>
        <authorList>
            <person name="Komaki H."/>
            <person name="Tamura T."/>
        </authorList>
    </citation>
    <scope>NUCLEOTIDE SEQUENCE [LARGE SCALE GENOMIC DNA]</scope>
    <source>
        <strain evidence="2 3">NBRC 14495</strain>
    </source>
</reference>
<evidence type="ECO:0000313" key="3">
    <source>
        <dbReference type="Proteomes" id="UP000659904"/>
    </source>
</evidence>
<dbReference type="Pfam" id="PF10824">
    <property type="entry name" value="T7SS_ESX_EspC"/>
    <property type="match status" value="1"/>
</dbReference>
<dbReference type="SUPFAM" id="SSF140453">
    <property type="entry name" value="EsxAB dimer-like"/>
    <property type="match status" value="1"/>
</dbReference>
<dbReference type="InterPro" id="IPR036689">
    <property type="entry name" value="ESAT-6-like_sf"/>
</dbReference>
<comment type="caution">
    <text evidence="2">The sequence shown here is derived from an EMBL/GenBank/DDBJ whole genome shotgun (WGS) entry which is preliminary data.</text>
</comment>
<gene>
    <name evidence="2" type="ORF">Cci01nite_82930</name>
</gene>
<dbReference type="Proteomes" id="UP000659904">
    <property type="component" value="Unassembled WGS sequence"/>
</dbReference>
<accession>A0A8J3KLH5</accession>
<dbReference type="InterPro" id="IPR022536">
    <property type="entry name" value="EspC"/>
</dbReference>
<dbReference type="EMBL" id="BONH01000078">
    <property type="protein sequence ID" value="GIG03200.1"/>
    <property type="molecule type" value="Genomic_DNA"/>
</dbReference>